<protein>
    <submittedName>
        <fullName evidence="1">Uncharacterized protein</fullName>
    </submittedName>
</protein>
<accession>S3JS15</accession>
<dbReference type="HOGENOM" id="CLU_2697859_0_0_6"/>
<dbReference type="Proteomes" id="UP000014585">
    <property type="component" value="Unassembled WGS sequence"/>
</dbReference>
<proteinExistence type="predicted"/>
<reference evidence="1 2" key="1">
    <citation type="submission" date="2013-04" db="EMBL/GenBank/DDBJ databases">
        <authorList>
            <person name="Weinstock G."/>
            <person name="Sodergren E."/>
            <person name="Lobos E.A."/>
            <person name="Fulton L."/>
            <person name="Fulton R."/>
            <person name="Courtney L."/>
            <person name="Fronick C."/>
            <person name="O'Laughlin M."/>
            <person name="Godfrey J."/>
            <person name="Wilson R.M."/>
            <person name="Miner T."/>
            <person name="Farmer C."/>
            <person name="Delehaunty K."/>
            <person name="Cordes M."/>
            <person name="Minx P."/>
            <person name="Tomlinson C."/>
            <person name="Chen J."/>
            <person name="Wollam A."/>
            <person name="Pepin K.H."/>
            <person name="Palsikar V.B."/>
            <person name="Zhang X."/>
            <person name="Suruliraj S."/>
            <person name="Perna N.T."/>
            <person name="Plunkett G."/>
            <person name="Warren W."/>
            <person name="Mitreva M."/>
            <person name="Mardis E.R."/>
            <person name="Wilson R.K."/>
        </authorList>
    </citation>
    <scope>NUCLEOTIDE SEQUENCE [LARGE SCALE GENOMIC DNA]</scope>
    <source>
        <strain evidence="1 2">DSM 4568</strain>
    </source>
</reference>
<organism evidence="1 2">
    <name type="scientific">Cedecea davisae DSM 4568</name>
    <dbReference type="NCBI Taxonomy" id="566551"/>
    <lineage>
        <taxon>Bacteria</taxon>
        <taxon>Pseudomonadati</taxon>
        <taxon>Pseudomonadota</taxon>
        <taxon>Gammaproteobacteria</taxon>
        <taxon>Enterobacterales</taxon>
        <taxon>Enterobacteriaceae</taxon>
        <taxon>Cedecea</taxon>
    </lineage>
</organism>
<evidence type="ECO:0000313" key="1">
    <source>
        <dbReference type="EMBL" id="EPF15984.1"/>
    </source>
</evidence>
<evidence type="ECO:0000313" key="2">
    <source>
        <dbReference type="Proteomes" id="UP000014585"/>
    </source>
</evidence>
<sequence>MLIHFKKKQHCYAFFDINRQQPQVFVHKTPKSQKYRNYLNLLEIIKKAGTYPKLSIKNGPLVQKASPTAHFYI</sequence>
<gene>
    <name evidence="1" type="ORF">HMPREF0201_03161</name>
</gene>
<comment type="caution">
    <text evidence="1">The sequence shown here is derived from an EMBL/GenBank/DDBJ whole genome shotgun (WGS) entry which is preliminary data.</text>
</comment>
<name>S3JS15_9ENTR</name>
<dbReference type="AlphaFoldDB" id="S3JS15"/>
<dbReference type="EMBL" id="ATDT01000026">
    <property type="protein sequence ID" value="EPF15984.1"/>
    <property type="molecule type" value="Genomic_DNA"/>
</dbReference>